<proteinExistence type="predicted"/>
<evidence type="ECO:0000313" key="2">
    <source>
        <dbReference type="Proteomes" id="UP001419268"/>
    </source>
</evidence>
<name>A0AAP0E637_9MAGN</name>
<reference evidence="1 2" key="1">
    <citation type="submission" date="2024-01" db="EMBL/GenBank/DDBJ databases">
        <title>Genome assemblies of Stephania.</title>
        <authorList>
            <person name="Yang L."/>
        </authorList>
    </citation>
    <scope>NUCLEOTIDE SEQUENCE [LARGE SCALE GENOMIC DNA]</scope>
    <source>
        <strain evidence="1">JXDWG</strain>
        <tissue evidence="1">Leaf</tissue>
    </source>
</reference>
<dbReference type="AlphaFoldDB" id="A0AAP0E637"/>
<gene>
    <name evidence="1" type="ORF">Scep_029820</name>
</gene>
<protein>
    <submittedName>
        <fullName evidence="1">Uncharacterized protein</fullName>
    </submittedName>
</protein>
<comment type="caution">
    <text evidence="1">The sequence shown here is derived from an EMBL/GenBank/DDBJ whole genome shotgun (WGS) entry which is preliminary data.</text>
</comment>
<accession>A0AAP0E637</accession>
<dbReference type="EMBL" id="JBBNAG010000013">
    <property type="protein sequence ID" value="KAK9083349.1"/>
    <property type="molecule type" value="Genomic_DNA"/>
</dbReference>
<organism evidence="1 2">
    <name type="scientific">Stephania cephalantha</name>
    <dbReference type="NCBI Taxonomy" id="152367"/>
    <lineage>
        <taxon>Eukaryota</taxon>
        <taxon>Viridiplantae</taxon>
        <taxon>Streptophyta</taxon>
        <taxon>Embryophyta</taxon>
        <taxon>Tracheophyta</taxon>
        <taxon>Spermatophyta</taxon>
        <taxon>Magnoliopsida</taxon>
        <taxon>Ranunculales</taxon>
        <taxon>Menispermaceae</taxon>
        <taxon>Menispermoideae</taxon>
        <taxon>Cissampelideae</taxon>
        <taxon>Stephania</taxon>
    </lineage>
</organism>
<dbReference type="Proteomes" id="UP001419268">
    <property type="component" value="Unassembled WGS sequence"/>
</dbReference>
<keyword evidence="2" id="KW-1185">Reference proteome</keyword>
<evidence type="ECO:0000313" key="1">
    <source>
        <dbReference type="EMBL" id="KAK9083349.1"/>
    </source>
</evidence>
<sequence length="69" mass="7318">MSHSAELPVSFSSLVFSPSSCLGPPHCAFCPHCTTPACHGANHTLVVVSMLVVVEVVENFEDHQSLALL</sequence>